<sequence>MMKSCPGNGSGLIQVLTRCQPAWLLLWLISCRQFSHARLRVFGLNDNI</sequence>
<dbReference type="AlphaFoldDB" id="A0A753GDV0"/>
<comment type="caution">
    <text evidence="1">The sequence shown here is derived from an EMBL/GenBank/DDBJ whole genome shotgun (WGS) entry which is preliminary data.</text>
</comment>
<organism evidence="1">
    <name type="scientific">Salmonella enterica subsp. enterica serovar Saintpaul</name>
    <dbReference type="NCBI Taxonomy" id="90105"/>
    <lineage>
        <taxon>Bacteria</taxon>
        <taxon>Pseudomonadati</taxon>
        <taxon>Pseudomonadota</taxon>
        <taxon>Gammaproteobacteria</taxon>
        <taxon>Enterobacterales</taxon>
        <taxon>Enterobacteriaceae</taxon>
        <taxon>Salmonella</taxon>
    </lineage>
</organism>
<accession>A0A753GDV0</accession>
<name>A0A753GDV0_SALET</name>
<evidence type="ECO:0000313" key="1">
    <source>
        <dbReference type="EMBL" id="HAF8074589.1"/>
    </source>
</evidence>
<protein>
    <submittedName>
        <fullName evidence="1">Uncharacterized protein</fullName>
    </submittedName>
</protein>
<gene>
    <name evidence="1" type="ORF">GNC48_002553</name>
</gene>
<proteinExistence type="predicted"/>
<dbReference type="PROSITE" id="PS51257">
    <property type="entry name" value="PROKAR_LIPOPROTEIN"/>
    <property type="match status" value="1"/>
</dbReference>
<reference evidence="1" key="2">
    <citation type="submission" date="2018-07" db="EMBL/GenBank/DDBJ databases">
        <authorList>
            <consortium name="NCBI Pathogen Detection Project"/>
        </authorList>
    </citation>
    <scope>NUCLEOTIDE SEQUENCE</scope>
    <source>
        <strain evidence="1">IP 67/88</strain>
    </source>
</reference>
<reference evidence="1" key="1">
    <citation type="journal article" date="2018" name="Genome Biol.">
        <title>SKESA: strategic k-mer extension for scrupulous assemblies.</title>
        <authorList>
            <person name="Souvorov A."/>
            <person name="Agarwala R."/>
            <person name="Lipman D.J."/>
        </authorList>
    </citation>
    <scope>NUCLEOTIDE SEQUENCE</scope>
    <source>
        <strain evidence="1">IP 67/88</strain>
    </source>
</reference>
<dbReference type="EMBL" id="DAAWIW010000011">
    <property type="protein sequence ID" value="HAF8074589.1"/>
    <property type="molecule type" value="Genomic_DNA"/>
</dbReference>